<comment type="caution">
    <text evidence="8">The sequence shown here is derived from an EMBL/GenBank/DDBJ whole genome shotgun (WGS) entry which is preliminary data.</text>
</comment>
<keyword evidence="1 6" id="KW-0645">Protease</keyword>
<evidence type="ECO:0000313" key="8">
    <source>
        <dbReference type="EMBL" id="KAG7349777.1"/>
    </source>
</evidence>
<reference evidence="8" key="1">
    <citation type="journal article" date="2021" name="Sci. Rep.">
        <title>Diploid genomic architecture of Nitzschia inconspicua, an elite biomass production diatom.</title>
        <authorList>
            <person name="Oliver A."/>
            <person name="Podell S."/>
            <person name="Pinowska A."/>
            <person name="Traller J.C."/>
            <person name="Smith S.R."/>
            <person name="McClure R."/>
            <person name="Beliaev A."/>
            <person name="Bohutskyi P."/>
            <person name="Hill E.A."/>
            <person name="Rabines A."/>
            <person name="Zheng H."/>
            <person name="Allen L.Z."/>
            <person name="Kuo A."/>
            <person name="Grigoriev I.V."/>
            <person name="Allen A.E."/>
            <person name="Hazlebeck D."/>
            <person name="Allen E.E."/>
        </authorList>
    </citation>
    <scope>NUCLEOTIDE SEQUENCE</scope>
    <source>
        <strain evidence="8">Hildebrandi</strain>
    </source>
</reference>
<accession>A0A9K3KUF8</accession>
<dbReference type="EMBL" id="JAGRRH010000019">
    <property type="protein sequence ID" value="KAG7349777.1"/>
    <property type="molecule type" value="Genomic_DNA"/>
</dbReference>
<feature type="domain" description="Peptidase M3A/M3B catalytic" evidence="7">
    <location>
        <begin position="337"/>
        <end position="796"/>
    </location>
</feature>
<dbReference type="Pfam" id="PF01432">
    <property type="entry name" value="Peptidase_M3"/>
    <property type="match status" value="1"/>
</dbReference>
<keyword evidence="5 6" id="KW-0482">Metalloprotease</keyword>
<gene>
    <name evidence="8" type="ORF">IV203_012374</name>
</gene>
<dbReference type="InterPro" id="IPR001567">
    <property type="entry name" value="Pept_M3A_M3B_dom"/>
</dbReference>
<reference evidence="8" key="2">
    <citation type="submission" date="2021-04" db="EMBL/GenBank/DDBJ databases">
        <authorList>
            <person name="Podell S."/>
        </authorList>
    </citation>
    <scope>NUCLEOTIDE SEQUENCE</scope>
    <source>
        <strain evidence="8">Hildebrandi</strain>
    </source>
</reference>
<evidence type="ECO:0000256" key="6">
    <source>
        <dbReference type="RuleBase" id="RU003435"/>
    </source>
</evidence>
<dbReference type="GO" id="GO:0006508">
    <property type="term" value="P:proteolysis"/>
    <property type="evidence" value="ECO:0007669"/>
    <property type="project" value="UniProtKB-KW"/>
</dbReference>
<dbReference type="GO" id="GO:0046872">
    <property type="term" value="F:metal ion binding"/>
    <property type="evidence" value="ECO:0007669"/>
    <property type="project" value="UniProtKB-UniRule"/>
</dbReference>
<evidence type="ECO:0000256" key="1">
    <source>
        <dbReference type="ARBA" id="ARBA00022670"/>
    </source>
</evidence>
<comment type="similarity">
    <text evidence="6">Belongs to the peptidase M3 family.</text>
</comment>
<dbReference type="GO" id="GO:0005739">
    <property type="term" value="C:mitochondrion"/>
    <property type="evidence" value="ECO:0007669"/>
    <property type="project" value="TreeGrafter"/>
</dbReference>
<dbReference type="Proteomes" id="UP000693970">
    <property type="component" value="Unassembled WGS sequence"/>
</dbReference>
<dbReference type="OrthoDB" id="17530at2759"/>
<proteinExistence type="inferred from homology"/>
<sequence length="800" mass="90790">MSLRAVKIVGGTSSSHRATALNGVLQCSRRGSSSARPFGEFIRRRKSSLLCACGQSILQRRLLRTDGVSNKRLFPTFPDILWNPHNPQVGAAARCFSTVPASNKPSIHHHQTGLFSIPGLVYPSDFQRLTRQAMHDSDALRAQIPDDPDTAIVTKEHAVETLYMLDKISQIVCNVIDAAELCRSAHASAEWRHAADQAFGSLQDYIVTLNTDQSLYYVLATIEGKFFSELTEEEQRFCFLLKREFELDGIHLQHEQRQEVKELHSQVTTLESLYMSNITHSSKQFAVDAELVESVIPRHVLLDHGAIYGINDDDNSTTKIQLTADTPITHSITSFAPSGDLRRHVYLECMTSCKENIECLEALRDARHRLALALGFPSYSHRFLQDKMAQSPENVSTFLQDLHRRIQPLYKHEMELLLRAKQQVEGPSSQQVEPWDVKFYTKLIKSQHGLDPNHLAPYLSLSNTLEATQMLVQRLFGIEMRPMKMEDEERWDVDDGRNRTGHCGETIQKFVFTEEETGRELGTMYLDLHPRPGKYTHAAHFTVRCGCLLTNNNGGVNDPPEYQKPIVALVCNMNTGHASFSSHQEVETFLHEFGHALHSLLSRTNFQHMSGTRAAMDFVETPSHWMENFAWDPEFLPHLAKLDKTGEPIPPEMIAALARSRNQFRFLEMQNQIVLATFDQAVFGAHMSTGTSGAHDPMRLWEAIHRQYNVPFASGTHWFTNVGHLVTYGSGYYGYLYAQIFADAIWNQLFRSKGMKREAGVHLWKTLLQHGGAKDPNTILEELLGQKPTVETYWKSIHRN</sequence>
<dbReference type="PANTHER" id="PTHR11804">
    <property type="entry name" value="PROTEASE M3 THIMET OLIGOPEPTIDASE-RELATED"/>
    <property type="match status" value="1"/>
</dbReference>
<keyword evidence="9" id="KW-1185">Reference proteome</keyword>
<dbReference type="InterPro" id="IPR033851">
    <property type="entry name" value="M3A_MIP"/>
</dbReference>
<dbReference type="CDD" id="cd06457">
    <property type="entry name" value="M3A_MIP"/>
    <property type="match status" value="1"/>
</dbReference>
<evidence type="ECO:0000259" key="7">
    <source>
        <dbReference type="Pfam" id="PF01432"/>
    </source>
</evidence>
<dbReference type="GO" id="GO:0004222">
    <property type="term" value="F:metalloendopeptidase activity"/>
    <property type="evidence" value="ECO:0007669"/>
    <property type="project" value="InterPro"/>
</dbReference>
<evidence type="ECO:0000256" key="4">
    <source>
        <dbReference type="ARBA" id="ARBA00022833"/>
    </source>
</evidence>
<keyword evidence="2 6" id="KW-0479">Metal-binding</keyword>
<keyword evidence="4 6" id="KW-0862">Zinc</keyword>
<evidence type="ECO:0000256" key="5">
    <source>
        <dbReference type="ARBA" id="ARBA00023049"/>
    </source>
</evidence>
<evidence type="ECO:0000313" key="9">
    <source>
        <dbReference type="Proteomes" id="UP000693970"/>
    </source>
</evidence>
<dbReference type="AlphaFoldDB" id="A0A9K3KUF8"/>
<evidence type="ECO:0000256" key="3">
    <source>
        <dbReference type="ARBA" id="ARBA00022801"/>
    </source>
</evidence>
<dbReference type="InterPro" id="IPR045090">
    <property type="entry name" value="Pept_M3A_M3B"/>
</dbReference>
<evidence type="ECO:0000256" key="2">
    <source>
        <dbReference type="ARBA" id="ARBA00022723"/>
    </source>
</evidence>
<keyword evidence="3 6" id="KW-0378">Hydrolase</keyword>
<protein>
    <submittedName>
        <fullName evidence="8">Peptidase M3 family protein</fullName>
    </submittedName>
</protein>
<name>A0A9K3KUF8_9STRA</name>
<dbReference type="PANTHER" id="PTHR11804:SF79">
    <property type="entry name" value="MITOCHONDRIAL INTERMEDIATE PEPTIDASE"/>
    <property type="match status" value="1"/>
</dbReference>
<comment type="cofactor">
    <cofactor evidence="6">
        <name>Zn(2+)</name>
        <dbReference type="ChEBI" id="CHEBI:29105"/>
    </cofactor>
    <text evidence="6">Binds 1 zinc ion.</text>
</comment>
<organism evidence="8 9">
    <name type="scientific">Nitzschia inconspicua</name>
    <dbReference type="NCBI Taxonomy" id="303405"/>
    <lineage>
        <taxon>Eukaryota</taxon>
        <taxon>Sar</taxon>
        <taxon>Stramenopiles</taxon>
        <taxon>Ochrophyta</taxon>
        <taxon>Bacillariophyta</taxon>
        <taxon>Bacillariophyceae</taxon>
        <taxon>Bacillariophycidae</taxon>
        <taxon>Bacillariales</taxon>
        <taxon>Bacillariaceae</taxon>
        <taxon>Nitzschia</taxon>
    </lineage>
</organism>
<dbReference type="GO" id="GO:0006518">
    <property type="term" value="P:peptide metabolic process"/>
    <property type="evidence" value="ECO:0007669"/>
    <property type="project" value="TreeGrafter"/>
</dbReference>